<protein>
    <submittedName>
        <fullName evidence="4">DUF4910 domain-containing protein</fullName>
    </submittedName>
</protein>
<feature type="domain" description="DUF2172" evidence="1">
    <location>
        <begin position="76"/>
        <end position="167"/>
    </location>
</feature>
<evidence type="ECO:0000259" key="3">
    <source>
        <dbReference type="Pfam" id="PF16254"/>
    </source>
</evidence>
<evidence type="ECO:0000259" key="1">
    <source>
        <dbReference type="Pfam" id="PF09940"/>
    </source>
</evidence>
<dbReference type="InterPro" id="IPR032610">
    <property type="entry name" value="DUF2172"/>
</dbReference>
<keyword evidence="5" id="KW-1185">Reference proteome</keyword>
<dbReference type="Proteomes" id="UP000595481">
    <property type="component" value="Chromosome"/>
</dbReference>
<dbReference type="Gene3D" id="3.50.30.90">
    <property type="match status" value="1"/>
</dbReference>
<dbReference type="PIRSF" id="PIRSF015244">
    <property type="entry name" value="UCP015244"/>
    <property type="match status" value="1"/>
</dbReference>
<reference evidence="4 5" key="1">
    <citation type="submission" date="2020-12" db="EMBL/GenBank/DDBJ databases">
        <title>FDA dAtabase for Regulatory Grade micrObial Sequences (FDA-ARGOS): Supporting development and validation of Infectious Disease Dx tests.</title>
        <authorList>
            <person name="Sproer C."/>
            <person name="Gronow S."/>
            <person name="Severitt S."/>
            <person name="Schroder I."/>
            <person name="Tallon L."/>
            <person name="Sadzewicz L."/>
            <person name="Zhao X."/>
            <person name="Boylan J."/>
            <person name="Ott S."/>
            <person name="Bowen H."/>
            <person name="Vavikolanu K."/>
            <person name="Mehta A."/>
            <person name="Aluvathingal J."/>
            <person name="Nadendla S."/>
            <person name="Lowell S."/>
            <person name="Myers T."/>
            <person name="Yan Y."/>
            <person name="Sichtig H."/>
        </authorList>
    </citation>
    <scope>NUCLEOTIDE SEQUENCE [LARGE SCALE GENOMIC DNA]</scope>
    <source>
        <strain evidence="4 5">FDAARGOS_986</strain>
    </source>
</reference>
<dbReference type="InterPro" id="IPR036388">
    <property type="entry name" value="WH-like_DNA-bd_sf"/>
</dbReference>
<dbReference type="InterPro" id="IPR032622">
    <property type="entry name" value="UCP01524_HTH"/>
</dbReference>
<gene>
    <name evidence="4" type="ORF">I6H43_02560</name>
</gene>
<sequence>MPMTPDTDFLPADWQDPTQIGQAMYDLAARLYPINRSLTGNGVRESLALLCHCLPELQVHEVPTGTECFDWQVPEEWNVREAYIVGPDGRRVVDFRDHNLHLVGYSEPVDTMLSLEELQLHLHSLPELPDAIPYVTSYYRRRWGFCLTHRVREQLQPGQYRVVIDATLAPGSLTYADMCLAGESKQEILLSSYLCHPSMANNELSGPLVGVFLMAWLARMPRRRYSYRLILVPETLGAIVYLSRHLAHLKAQTLAGFNLSCLGDERGYSYLPSRRGGTLADRAALHALAHIDPGFHRFSFLDRGSNERQLCAPGVDLPIASIMRTKYGCYPEYHTSLDDLSLVTPAGLAGGFMAVRRAIECIELDGRYRVTVLCEPQMGKRGLYPDLSTRWSGWAVRDMMNLLAYSDGEMTLFEIAETIHIPFWQARQLADMLLEAGLLSPV</sequence>
<dbReference type="SUPFAM" id="SSF53187">
    <property type="entry name" value="Zn-dependent exopeptidases"/>
    <property type="match status" value="1"/>
</dbReference>
<dbReference type="Gene3D" id="1.10.10.10">
    <property type="entry name" value="Winged helix-like DNA-binding domain superfamily/Winged helix DNA-binding domain"/>
    <property type="match status" value="1"/>
</dbReference>
<organism evidence="4 5">
    <name type="scientific">Aeromonas jandaei</name>
    <dbReference type="NCBI Taxonomy" id="650"/>
    <lineage>
        <taxon>Bacteria</taxon>
        <taxon>Pseudomonadati</taxon>
        <taxon>Pseudomonadota</taxon>
        <taxon>Gammaproteobacteria</taxon>
        <taxon>Aeromonadales</taxon>
        <taxon>Aeromonadaceae</taxon>
        <taxon>Aeromonas</taxon>
    </lineage>
</organism>
<evidence type="ECO:0000259" key="2">
    <source>
        <dbReference type="Pfam" id="PF16221"/>
    </source>
</evidence>
<accession>A0A7T4ADQ1</accession>
<dbReference type="Pfam" id="PF09940">
    <property type="entry name" value="DUF2172"/>
    <property type="match status" value="1"/>
</dbReference>
<feature type="domain" description="DUF4910" evidence="3">
    <location>
        <begin position="25"/>
        <end position="364"/>
    </location>
</feature>
<dbReference type="EMBL" id="CP066092">
    <property type="protein sequence ID" value="QQB21931.1"/>
    <property type="molecule type" value="Genomic_DNA"/>
</dbReference>
<name>A0A7T4ADQ1_AERJA</name>
<dbReference type="InterPro" id="IPR012353">
    <property type="entry name" value="UCP015244"/>
</dbReference>
<dbReference type="CDD" id="cd05644">
    <property type="entry name" value="M28_like"/>
    <property type="match status" value="1"/>
</dbReference>
<proteinExistence type="predicted"/>
<evidence type="ECO:0000313" key="4">
    <source>
        <dbReference type="EMBL" id="QQB21931.1"/>
    </source>
</evidence>
<dbReference type="Pfam" id="PF16221">
    <property type="entry name" value="HTH_47"/>
    <property type="match status" value="1"/>
</dbReference>
<dbReference type="Pfam" id="PF16254">
    <property type="entry name" value="DUF4910"/>
    <property type="match status" value="1"/>
</dbReference>
<dbReference type="Gene3D" id="3.40.630.10">
    <property type="entry name" value="Zn peptidases"/>
    <property type="match status" value="1"/>
</dbReference>
<dbReference type="InterPro" id="IPR032589">
    <property type="entry name" value="DUF4910"/>
</dbReference>
<feature type="domain" description="UCP01524 winged helix-turn-helix" evidence="2">
    <location>
        <begin position="368"/>
        <end position="440"/>
    </location>
</feature>
<evidence type="ECO:0000313" key="5">
    <source>
        <dbReference type="Proteomes" id="UP000595481"/>
    </source>
</evidence>